<dbReference type="EMBL" id="JAIWYP010000001">
    <property type="protein sequence ID" value="KAH3894618.1"/>
    <property type="molecule type" value="Genomic_DNA"/>
</dbReference>
<proteinExistence type="predicted"/>
<gene>
    <name evidence="1" type="ORF">DPMN_018775</name>
</gene>
<organism evidence="1 2">
    <name type="scientific">Dreissena polymorpha</name>
    <name type="common">Zebra mussel</name>
    <name type="synonym">Mytilus polymorpha</name>
    <dbReference type="NCBI Taxonomy" id="45954"/>
    <lineage>
        <taxon>Eukaryota</taxon>
        <taxon>Metazoa</taxon>
        <taxon>Spiralia</taxon>
        <taxon>Lophotrochozoa</taxon>
        <taxon>Mollusca</taxon>
        <taxon>Bivalvia</taxon>
        <taxon>Autobranchia</taxon>
        <taxon>Heteroconchia</taxon>
        <taxon>Euheterodonta</taxon>
        <taxon>Imparidentia</taxon>
        <taxon>Neoheterodontei</taxon>
        <taxon>Myida</taxon>
        <taxon>Dreissenoidea</taxon>
        <taxon>Dreissenidae</taxon>
        <taxon>Dreissena</taxon>
    </lineage>
</organism>
<sequence length="71" mass="7768">MVSLPEVQTSKGFHCRCLLESKHWKAFTVDACLSPQPYPAMVSIAEVQTTKGFHCQCLLESSALPSLSMPA</sequence>
<evidence type="ECO:0000313" key="2">
    <source>
        <dbReference type="Proteomes" id="UP000828390"/>
    </source>
</evidence>
<name>A0A9D4NDT9_DREPO</name>
<accession>A0A9D4NDT9</accession>
<dbReference type="AlphaFoldDB" id="A0A9D4NDT9"/>
<reference evidence="1" key="1">
    <citation type="journal article" date="2019" name="bioRxiv">
        <title>The Genome of the Zebra Mussel, Dreissena polymorpha: A Resource for Invasive Species Research.</title>
        <authorList>
            <person name="McCartney M.A."/>
            <person name="Auch B."/>
            <person name="Kono T."/>
            <person name="Mallez S."/>
            <person name="Zhang Y."/>
            <person name="Obille A."/>
            <person name="Becker A."/>
            <person name="Abrahante J.E."/>
            <person name="Garbe J."/>
            <person name="Badalamenti J.P."/>
            <person name="Herman A."/>
            <person name="Mangelson H."/>
            <person name="Liachko I."/>
            <person name="Sullivan S."/>
            <person name="Sone E.D."/>
            <person name="Koren S."/>
            <person name="Silverstein K.A.T."/>
            <person name="Beckman K.B."/>
            <person name="Gohl D.M."/>
        </authorList>
    </citation>
    <scope>NUCLEOTIDE SEQUENCE</scope>
    <source>
        <strain evidence="1">Duluth1</strain>
        <tissue evidence="1">Whole animal</tissue>
    </source>
</reference>
<keyword evidence="2" id="KW-1185">Reference proteome</keyword>
<reference evidence="1" key="2">
    <citation type="submission" date="2020-11" db="EMBL/GenBank/DDBJ databases">
        <authorList>
            <person name="McCartney M.A."/>
            <person name="Auch B."/>
            <person name="Kono T."/>
            <person name="Mallez S."/>
            <person name="Becker A."/>
            <person name="Gohl D.M."/>
            <person name="Silverstein K.A.T."/>
            <person name="Koren S."/>
            <person name="Bechman K.B."/>
            <person name="Herman A."/>
            <person name="Abrahante J.E."/>
            <person name="Garbe J."/>
        </authorList>
    </citation>
    <scope>NUCLEOTIDE SEQUENCE</scope>
    <source>
        <strain evidence="1">Duluth1</strain>
        <tissue evidence="1">Whole animal</tissue>
    </source>
</reference>
<evidence type="ECO:0000313" key="1">
    <source>
        <dbReference type="EMBL" id="KAH3894618.1"/>
    </source>
</evidence>
<protein>
    <submittedName>
        <fullName evidence="1">Uncharacterized protein</fullName>
    </submittedName>
</protein>
<comment type="caution">
    <text evidence="1">The sequence shown here is derived from an EMBL/GenBank/DDBJ whole genome shotgun (WGS) entry which is preliminary data.</text>
</comment>
<dbReference type="Proteomes" id="UP000828390">
    <property type="component" value="Unassembled WGS sequence"/>
</dbReference>